<evidence type="ECO:0000313" key="1">
    <source>
        <dbReference type="EMBL" id="MDN3708141.1"/>
    </source>
</evidence>
<reference evidence="2" key="1">
    <citation type="journal article" date="2019" name="Int. J. Syst. Evol. Microbiol.">
        <title>The Global Catalogue of Microorganisms (GCM) 10K type strain sequencing project: providing services to taxonomists for standard genome sequencing and annotation.</title>
        <authorList>
            <consortium name="The Broad Institute Genomics Platform"/>
            <consortium name="The Broad Institute Genome Sequencing Center for Infectious Disease"/>
            <person name="Wu L."/>
            <person name="Ma J."/>
        </authorList>
    </citation>
    <scope>NUCLEOTIDE SEQUENCE [LARGE SCALE GENOMIC DNA]</scope>
    <source>
        <strain evidence="2">CECT 7184</strain>
    </source>
</reference>
<gene>
    <name evidence="1" type="ORF">QW060_13600</name>
</gene>
<sequence length="274" mass="32585">MKIYILFLFLTIPCWSQISHQVLDSKTEKPVPYVSVYFNDSLIGLTDNSGIIKLNENKYLYRRDGYKDQFSHSKNIRLNKIEEEVLDEIVITIPQKKTIKKIGNEEAFNILLRGVEFISFIEPQKKEIDKSIYKISYPIKKRNKGSTPEESIFKVSIYDEKKVNIYSEIVYPDSDILMLVLNKKIVLPKNGLFIGIEYLGKPVDSDNMYDYFFSYDLYYKNATYYKRNYLNKDQWEILKEINHNEYFSDIYKSMVEPVFTKFKNITPLFQIELY</sequence>
<accession>A0ABT8CWL4</accession>
<protein>
    <submittedName>
        <fullName evidence="1">Uncharacterized protein</fullName>
    </submittedName>
</protein>
<dbReference type="RefSeq" id="WP_290364023.1">
    <property type="nucleotide sequence ID" value="NZ_JAUFQU010000001.1"/>
</dbReference>
<organism evidence="1 2">
    <name type="scientific">Paenimyroides ceti</name>
    <dbReference type="NCBI Taxonomy" id="395087"/>
    <lineage>
        <taxon>Bacteria</taxon>
        <taxon>Pseudomonadati</taxon>
        <taxon>Bacteroidota</taxon>
        <taxon>Flavobacteriia</taxon>
        <taxon>Flavobacteriales</taxon>
        <taxon>Flavobacteriaceae</taxon>
        <taxon>Paenimyroides</taxon>
    </lineage>
</organism>
<comment type="caution">
    <text evidence="1">The sequence shown here is derived from an EMBL/GenBank/DDBJ whole genome shotgun (WGS) entry which is preliminary data.</text>
</comment>
<keyword evidence="2" id="KW-1185">Reference proteome</keyword>
<evidence type="ECO:0000313" key="2">
    <source>
        <dbReference type="Proteomes" id="UP001242368"/>
    </source>
</evidence>
<dbReference type="Proteomes" id="UP001242368">
    <property type="component" value="Unassembled WGS sequence"/>
</dbReference>
<name>A0ABT8CWL4_9FLAO</name>
<dbReference type="EMBL" id="JAUFQU010000001">
    <property type="protein sequence ID" value="MDN3708141.1"/>
    <property type="molecule type" value="Genomic_DNA"/>
</dbReference>
<proteinExistence type="predicted"/>